<organism evidence="1 2">
    <name type="scientific">Prauserella endophytica</name>
    <dbReference type="NCBI Taxonomy" id="1592324"/>
    <lineage>
        <taxon>Bacteria</taxon>
        <taxon>Bacillati</taxon>
        <taxon>Actinomycetota</taxon>
        <taxon>Actinomycetes</taxon>
        <taxon>Pseudonocardiales</taxon>
        <taxon>Pseudonocardiaceae</taxon>
        <taxon>Prauserella</taxon>
        <taxon>Prauserella coralliicola group</taxon>
    </lineage>
</organism>
<protein>
    <submittedName>
        <fullName evidence="1">Histidine phosphatase family protein</fullName>
    </submittedName>
</protein>
<dbReference type="InterPro" id="IPR050275">
    <property type="entry name" value="PGM_Phosphatase"/>
</dbReference>
<dbReference type="Proteomes" id="UP000309992">
    <property type="component" value="Unassembled WGS sequence"/>
</dbReference>
<dbReference type="Gene3D" id="3.40.50.1240">
    <property type="entry name" value="Phosphoglycerate mutase-like"/>
    <property type="match status" value="1"/>
</dbReference>
<evidence type="ECO:0000313" key="2">
    <source>
        <dbReference type="Proteomes" id="UP000309992"/>
    </source>
</evidence>
<dbReference type="InterPro" id="IPR029033">
    <property type="entry name" value="His_PPase_superfam"/>
</dbReference>
<proteinExistence type="predicted"/>
<dbReference type="RefSeq" id="WP_112267945.1">
    <property type="nucleotide sequence ID" value="NZ_SWMS01000017.1"/>
</dbReference>
<dbReference type="Pfam" id="PF00300">
    <property type="entry name" value="His_Phos_1"/>
    <property type="match status" value="1"/>
</dbReference>
<dbReference type="EMBL" id="SWMS01000017">
    <property type="protein sequence ID" value="TKG65798.1"/>
    <property type="molecule type" value="Genomic_DNA"/>
</dbReference>
<evidence type="ECO:0000313" key="1">
    <source>
        <dbReference type="EMBL" id="TKG65798.1"/>
    </source>
</evidence>
<dbReference type="PANTHER" id="PTHR48100">
    <property type="entry name" value="BROAD-SPECIFICITY PHOSPHATASE YOR283W-RELATED"/>
    <property type="match status" value="1"/>
</dbReference>
<name>A0ABY2RYN4_9PSEU</name>
<dbReference type="PANTHER" id="PTHR48100:SF1">
    <property type="entry name" value="HISTIDINE PHOSPHATASE FAMILY PROTEIN-RELATED"/>
    <property type="match status" value="1"/>
</dbReference>
<sequence length="205" mass="22502">MTDLVLVRHGETVWHHDNRYTGRTDVSLTERGRQQANLLAHWATHAGLTAMWASPLSRAQDTAKAVTSAIGLRATVDDRLTELDFGEGEGLTGQEMAARFPEARQAFQADPVAFHLPGGEDPVRAAERAERCLADVVAAAPEGRVLVVGHSTLHRLVLCRLLGLPLSTYRTVFPVVRNCAITTVRWTGTGRAALIEFNTRIEETR</sequence>
<dbReference type="CDD" id="cd07067">
    <property type="entry name" value="HP_PGM_like"/>
    <property type="match status" value="1"/>
</dbReference>
<comment type="caution">
    <text evidence="1">The sequence shown here is derived from an EMBL/GenBank/DDBJ whole genome shotgun (WGS) entry which is preliminary data.</text>
</comment>
<dbReference type="InterPro" id="IPR013078">
    <property type="entry name" value="His_Pase_superF_clade-1"/>
</dbReference>
<reference evidence="1 2" key="1">
    <citation type="journal article" date="2015" name="Antonie Van Leeuwenhoek">
        <title>Prauserella endophytica sp. nov., an endophytic actinobacterium isolated from Tamarix taklamakanensis.</title>
        <authorList>
            <person name="Liu J.M."/>
            <person name="Habden X."/>
            <person name="Guo L."/>
            <person name="Tuo L."/>
            <person name="Jiang Z.K."/>
            <person name="Liu S.W."/>
            <person name="Liu X.F."/>
            <person name="Chen L."/>
            <person name="Li R.F."/>
            <person name="Zhang Y.Q."/>
            <person name="Sun C.H."/>
        </authorList>
    </citation>
    <scope>NUCLEOTIDE SEQUENCE [LARGE SCALE GENOMIC DNA]</scope>
    <source>
        <strain evidence="1 2">CGMCC 4.7182</strain>
    </source>
</reference>
<keyword evidence="2" id="KW-1185">Reference proteome</keyword>
<accession>A0ABY2RYN4</accession>
<dbReference type="SUPFAM" id="SSF53254">
    <property type="entry name" value="Phosphoglycerate mutase-like"/>
    <property type="match status" value="1"/>
</dbReference>
<gene>
    <name evidence="1" type="ORF">FCN18_26720</name>
</gene>
<dbReference type="SMART" id="SM00855">
    <property type="entry name" value="PGAM"/>
    <property type="match status" value="1"/>
</dbReference>